<accession>A0A016VP20</accession>
<comment type="caution">
    <text evidence="2">The sequence shown here is derived from an EMBL/GenBank/DDBJ whole genome shotgun (WGS) entry which is preliminary data.</text>
</comment>
<evidence type="ECO:0000313" key="3">
    <source>
        <dbReference type="Proteomes" id="UP000024635"/>
    </source>
</evidence>
<keyword evidence="3" id="KW-1185">Reference proteome</keyword>
<organism evidence="2 3">
    <name type="scientific">Ancylostoma ceylanicum</name>
    <dbReference type="NCBI Taxonomy" id="53326"/>
    <lineage>
        <taxon>Eukaryota</taxon>
        <taxon>Metazoa</taxon>
        <taxon>Ecdysozoa</taxon>
        <taxon>Nematoda</taxon>
        <taxon>Chromadorea</taxon>
        <taxon>Rhabditida</taxon>
        <taxon>Rhabditina</taxon>
        <taxon>Rhabditomorpha</taxon>
        <taxon>Strongyloidea</taxon>
        <taxon>Ancylostomatidae</taxon>
        <taxon>Ancylostomatinae</taxon>
        <taxon>Ancylostoma</taxon>
    </lineage>
</organism>
<protein>
    <recommendedName>
        <fullName evidence="1">F-box domain-containing protein</fullName>
    </recommendedName>
</protein>
<dbReference type="Pfam" id="PF00646">
    <property type="entry name" value="F-box"/>
    <property type="match status" value="1"/>
</dbReference>
<proteinExistence type="predicted"/>
<dbReference type="InterPro" id="IPR001810">
    <property type="entry name" value="F-box_dom"/>
</dbReference>
<feature type="domain" description="F-box" evidence="1">
    <location>
        <begin position="23"/>
        <end position="60"/>
    </location>
</feature>
<evidence type="ECO:0000259" key="1">
    <source>
        <dbReference type="Pfam" id="PF00646"/>
    </source>
</evidence>
<reference evidence="3" key="1">
    <citation type="journal article" date="2015" name="Nat. Genet.">
        <title>The genome and transcriptome of the zoonotic hookworm Ancylostoma ceylanicum identify infection-specific gene families.</title>
        <authorList>
            <person name="Schwarz E.M."/>
            <person name="Hu Y."/>
            <person name="Antoshechkin I."/>
            <person name="Miller M.M."/>
            <person name="Sternberg P.W."/>
            <person name="Aroian R.V."/>
        </authorList>
    </citation>
    <scope>NUCLEOTIDE SEQUENCE</scope>
    <source>
        <strain evidence="3">HY135</strain>
    </source>
</reference>
<dbReference type="OrthoDB" id="5859153at2759"/>
<name>A0A016VP20_9BILA</name>
<dbReference type="Proteomes" id="UP000024635">
    <property type="component" value="Unassembled WGS sequence"/>
</dbReference>
<dbReference type="EMBL" id="JARK01001343">
    <property type="protein sequence ID" value="EYC28797.1"/>
    <property type="molecule type" value="Genomic_DNA"/>
</dbReference>
<evidence type="ECO:0000313" key="2">
    <source>
        <dbReference type="EMBL" id="EYC28797.1"/>
    </source>
</evidence>
<sequence>MDNGEDFLLLFRPEAFESEFSCWSELPIQMKITILEYLPYPTLRNFMFLSRECLALASKLKTEACSLMLQKSCFQGIALVEQYTKIAIHVYSANVSASSYPPG</sequence>
<gene>
    <name evidence="2" type="primary">Acey_s0007.g3434</name>
    <name evidence="2" type="ORF">Y032_0007g3434</name>
</gene>
<dbReference type="AlphaFoldDB" id="A0A016VP20"/>